<proteinExistence type="predicted"/>
<dbReference type="EMBL" id="BAAAPN010000017">
    <property type="protein sequence ID" value="GAA1748393.1"/>
    <property type="molecule type" value="Genomic_DNA"/>
</dbReference>
<evidence type="ECO:0000313" key="6">
    <source>
        <dbReference type="Proteomes" id="UP001501475"/>
    </source>
</evidence>
<dbReference type="InterPro" id="IPR003737">
    <property type="entry name" value="GlcNAc_PI_deacetylase-related"/>
</dbReference>
<dbReference type="RefSeq" id="WP_344061950.1">
    <property type="nucleotide sequence ID" value="NZ_BAAAPN010000017.1"/>
</dbReference>
<gene>
    <name evidence="5" type="primary">mshB</name>
    <name evidence="5" type="ORF">GCM10009810_06180</name>
</gene>
<dbReference type="PANTHER" id="PTHR12993">
    <property type="entry name" value="N-ACETYLGLUCOSAMINYL-PHOSPHATIDYLINOSITOL DE-N-ACETYLASE-RELATED"/>
    <property type="match status" value="1"/>
</dbReference>
<keyword evidence="6" id="KW-1185">Reference proteome</keyword>
<evidence type="ECO:0000313" key="5">
    <source>
        <dbReference type="EMBL" id="GAA1748393.1"/>
    </source>
</evidence>
<evidence type="ECO:0000256" key="4">
    <source>
        <dbReference type="NCBIfam" id="TIGR03445"/>
    </source>
</evidence>
<dbReference type="SUPFAM" id="SSF102588">
    <property type="entry name" value="LmbE-like"/>
    <property type="match status" value="1"/>
</dbReference>
<comment type="caution">
    <text evidence="5">The sequence shown here is derived from an EMBL/GenBank/DDBJ whole genome shotgun (WGS) entry which is preliminary data.</text>
</comment>
<dbReference type="InterPro" id="IPR017810">
    <property type="entry name" value="Mycothiol_biosynthesis_MshB"/>
</dbReference>
<keyword evidence="3" id="KW-0862">Zinc</keyword>
<dbReference type="NCBIfam" id="TIGR03445">
    <property type="entry name" value="mycothiol_MshB"/>
    <property type="match status" value="1"/>
</dbReference>
<dbReference type="EC" id="3.5.1.103" evidence="4"/>
<dbReference type="Pfam" id="PF02585">
    <property type="entry name" value="PIG-L"/>
    <property type="match status" value="1"/>
</dbReference>
<protein>
    <recommendedName>
        <fullName evidence="4">N-acetyl-1-D-myo-inositol-2-amino-2-deoxy-alpha-D-glucopyranoside deacetylase</fullName>
        <ecNumber evidence="4">3.5.1.103</ecNumber>
    </recommendedName>
</protein>
<sequence length="283" mass="29854">MRLLFVHAHPDDESIATGVAIGAYAAAGHDVHVLTCTLGEQGEVIPPELRHLDADHDDALGEYRLGELRAALGQLGATGHVLGAGLLNPSRYRDSGMAGSPSARRPDAFVRADLGEAITWARKVIDEVAPDIVVTYDNQGGYAHPDHIQAHRVACAAVATMASPPTMYAALTRRSWVAQDRAWVAAHVDAATSRGVTIPGADDPLTASMVPDTLVPRVVQDAEGARRQAAAMRAHATQIVVEDGWFTLSNLVAARLSGREGYAPLDPRTGLVRPGPAGEGLIP</sequence>
<evidence type="ECO:0000256" key="2">
    <source>
        <dbReference type="ARBA" id="ARBA00022801"/>
    </source>
</evidence>
<reference evidence="5 6" key="1">
    <citation type="journal article" date="2019" name="Int. J. Syst. Evol. Microbiol.">
        <title>The Global Catalogue of Microorganisms (GCM) 10K type strain sequencing project: providing services to taxonomists for standard genome sequencing and annotation.</title>
        <authorList>
            <consortium name="The Broad Institute Genomics Platform"/>
            <consortium name="The Broad Institute Genome Sequencing Center for Infectious Disease"/>
            <person name="Wu L."/>
            <person name="Ma J."/>
        </authorList>
    </citation>
    <scope>NUCLEOTIDE SEQUENCE [LARGE SCALE GENOMIC DNA]</scope>
    <source>
        <strain evidence="5 6">JCM 15591</strain>
    </source>
</reference>
<keyword evidence="2" id="KW-0378">Hydrolase</keyword>
<name>A0ABN2K4W1_9MICO</name>
<dbReference type="InterPro" id="IPR024078">
    <property type="entry name" value="LmbE-like_dom_sf"/>
</dbReference>
<evidence type="ECO:0000256" key="3">
    <source>
        <dbReference type="ARBA" id="ARBA00022833"/>
    </source>
</evidence>
<dbReference type="PANTHER" id="PTHR12993:SF26">
    <property type="entry name" value="1D-MYO-INOSITOL 2-ACETAMIDO-2-DEOXY-ALPHA-D-GLUCOPYRANOSIDE DEACETYLASE"/>
    <property type="match status" value="1"/>
</dbReference>
<keyword evidence="1" id="KW-0479">Metal-binding</keyword>
<dbReference type="Gene3D" id="3.40.50.10320">
    <property type="entry name" value="LmbE-like"/>
    <property type="match status" value="1"/>
</dbReference>
<dbReference type="Proteomes" id="UP001501475">
    <property type="component" value="Unassembled WGS sequence"/>
</dbReference>
<evidence type="ECO:0000256" key="1">
    <source>
        <dbReference type="ARBA" id="ARBA00022723"/>
    </source>
</evidence>
<organism evidence="5 6">
    <name type="scientific">Nostocoides vanveenii</name>
    <dbReference type="NCBI Taxonomy" id="330835"/>
    <lineage>
        <taxon>Bacteria</taxon>
        <taxon>Bacillati</taxon>
        <taxon>Actinomycetota</taxon>
        <taxon>Actinomycetes</taxon>
        <taxon>Micrococcales</taxon>
        <taxon>Intrasporangiaceae</taxon>
        <taxon>Nostocoides</taxon>
    </lineage>
</organism>
<accession>A0ABN2K4W1</accession>